<evidence type="ECO:0000259" key="5">
    <source>
        <dbReference type="PROSITE" id="PS50921"/>
    </source>
</evidence>
<dbReference type="SUPFAM" id="SSF52172">
    <property type="entry name" value="CheY-like"/>
    <property type="match status" value="1"/>
</dbReference>
<dbReference type="InterPro" id="IPR029016">
    <property type="entry name" value="GAF-like_dom_sf"/>
</dbReference>
<dbReference type="Pfam" id="PF03861">
    <property type="entry name" value="ANTAR"/>
    <property type="match status" value="1"/>
</dbReference>
<sequence length="329" mass="35272">MRADFSLLFPSSRKVSYSPLSLTLGPGSFLGIGSSCRSPLVRGTLWYPVPRRPKPHRSDRSRVGRARIGRVPTGGRTPRHRIERTDVANPEIVGEPDGPSVDAPAWTLAMAETARDIQTTHSDPESTAASITASALQLLPDAGAAAITVVGRDHSVHTLGPTSPVPALLNEVQEREKAGPCLTALWDEPLVLVTDLDGDGRWPGYAEAARAQGISTVLSIRLYVQDKALGALSLYSTKPDAFPPDEVVAARAYAAHAAVALDQAQEREQLRAAIDTRDLIGQAKGILMERHGLTDGQAFSLLVKTSQQTNTPLRLIVEELTHSGELPGR</sequence>
<proteinExistence type="predicted"/>
<dbReference type="Pfam" id="PF13185">
    <property type="entry name" value="GAF_2"/>
    <property type="match status" value="1"/>
</dbReference>
<dbReference type="InterPro" id="IPR005561">
    <property type="entry name" value="ANTAR"/>
</dbReference>
<dbReference type="InterPro" id="IPR036388">
    <property type="entry name" value="WH-like_DNA-bd_sf"/>
</dbReference>
<evidence type="ECO:0000256" key="2">
    <source>
        <dbReference type="ARBA" id="ARBA00022777"/>
    </source>
</evidence>
<dbReference type="InterPro" id="IPR003018">
    <property type="entry name" value="GAF"/>
</dbReference>
<keyword evidence="4" id="KW-0804">Transcription</keyword>
<reference evidence="6 7" key="1">
    <citation type="submission" date="2019-11" db="EMBL/GenBank/DDBJ databases">
        <authorList>
            <person name="Jiang L.-Q."/>
        </authorList>
    </citation>
    <scope>NUCLEOTIDE SEQUENCE [LARGE SCALE GENOMIC DNA]</scope>
    <source>
        <strain evidence="6 7">YIM 132087</strain>
    </source>
</reference>
<dbReference type="GO" id="GO:0003723">
    <property type="term" value="F:RNA binding"/>
    <property type="evidence" value="ECO:0007669"/>
    <property type="project" value="InterPro"/>
</dbReference>
<evidence type="ECO:0000256" key="3">
    <source>
        <dbReference type="ARBA" id="ARBA00023015"/>
    </source>
</evidence>
<feature type="domain" description="ANTAR" evidence="5">
    <location>
        <begin position="260"/>
        <end position="321"/>
    </location>
</feature>
<comment type="caution">
    <text evidence="6">The sequence shown here is derived from an EMBL/GenBank/DDBJ whole genome shotgun (WGS) entry which is preliminary data.</text>
</comment>
<dbReference type="PROSITE" id="PS50921">
    <property type="entry name" value="ANTAR"/>
    <property type="match status" value="1"/>
</dbReference>
<evidence type="ECO:0000313" key="7">
    <source>
        <dbReference type="Proteomes" id="UP000460221"/>
    </source>
</evidence>
<keyword evidence="2" id="KW-0418">Kinase</keyword>
<evidence type="ECO:0000256" key="4">
    <source>
        <dbReference type="ARBA" id="ARBA00023163"/>
    </source>
</evidence>
<keyword evidence="1" id="KW-0808">Transferase</keyword>
<evidence type="ECO:0000313" key="6">
    <source>
        <dbReference type="EMBL" id="MTD17462.1"/>
    </source>
</evidence>
<dbReference type="InterPro" id="IPR011006">
    <property type="entry name" value="CheY-like_superfamily"/>
</dbReference>
<keyword evidence="3" id="KW-0805">Transcription regulation</keyword>
<dbReference type="AlphaFoldDB" id="A0A7K1FTH2"/>
<protein>
    <submittedName>
        <fullName evidence="6">ANTAR domain-containing protein</fullName>
    </submittedName>
</protein>
<keyword evidence="7" id="KW-1185">Reference proteome</keyword>
<dbReference type="EMBL" id="WLYK01000020">
    <property type="protein sequence ID" value="MTD17462.1"/>
    <property type="molecule type" value="Genomic_DNA"/>
</dbReference>
<dbReference type="Gene3D" id="1.10.10.10">
    <property type="entry name" value="Winged helix-like DNA-binding domain superfamily/Winged helix DNA-binding domain"/>
    <property type="match status" value="1"/>
</dbReference>
<dbReference type="Gene3D" id="3.30.450.40">
    <property type="match status" value="1"/>
</dbReference>
<gene>
    <name evidence="6" type="ORF">GIS00_26370</name>
</gene>
<dbReference type="SUPFAM" id="SSF55781">
    <property type="entry name" value="GAF domain-like"/>
    <property type="match status" value="1"/>
</dbReference>
<dbReference type="Proteomes" id="UP000460221">
    <property type="component" value="Unassembled WGS sequence"/>
</dbReference>
<organism evidence="6 7">
    <name type="scientific">Nakamurella alba</name>
    <dbReference type="NCBI Taxonomy" id="2665158"/>
    <lineage>
        <taxon>Bacteria</taxon>
        <taxon>Bacillati</taxon>
        <taxon>Actinomycetota</taxon>
        <taxon>Actinomycetes</taxon>
        <taxon>Nakamurellales</taxon>
        <taxon>Nakamurellaceae</taxon>
        <taxon>Nakamurella</taxon>
    </lineage>
</organism>
<accession>A0A7K1FTH2</accession>
<name>A0A7K1FTH2_9ACTN</name>
<dbReference type="GO" id="GO:0016301">
    <property type="term" value="F:kinase activity"/>
    <property type="evidence" value="ECO:0007669"/>
    <property type="project" value="UniProtKB-KW"/>
</dbReference>
<dbReference type="SMART" id="SM00065">
    <property type="entry name" value="GAF"/>
    <property type="match status" value="1"/>
</dbReference>
<evidence type="ECO:0000256" key="1">
    <source>
        <dbReference type="ARBA" id="ARBA00022679"/>
    </source>
</evidence>
<dbReference type="SMART" id="SM01012">
    <property type="entry name" value="ANTAR"/>
    <property type="match status" value="1"/>
</dbReference>